<dbReference type="EMBL" id="BDGB01000022">
    <property type="protein sequence ID" value="GAW71193.1"/>
    <property type="molecule type" value="Genomic_DNA"/>
</dbReference>
<protein>
    <submittedName>
        <fullName evidence="1">Uncharacterized protein</fullName>
    </submittedName>
</protein>
<reference evidence="2" key="3">
    <citation type="submission" date="2019-02" db="EMBL/GenBank/DDBJ databases">
        <authorList>
            <person name="Buron G."/>
            <person name="Chaylann A."/>
            <person name="Dolejs I."/>
            <person name="Forster J."/>
            <person name="Miks M.H."/>
        </authorList>
    </citation>
    <scope>NUCLEOTIDE SEQUENCE</scope>
    <source>
        <strain evidence="2">DSM 10551</strain>
    </source>
</reference>
<dbReference type="Proteomes" id="UP000294668">
    <property type="component" value="Unassembled WGS sequence"/>
</dbReference>
<proteinExistence type="predicted"/>
<comment type="caution">
    <text evidence="1">The sequence shown here is derived from an EMBL/GenBank/DDBJ whole genome shotgun (WGS) entry which is preliminary data.</text>
</comment>
<evidence type="ECO:0000313" key="2">
    <source>
        <dbReference type="EMBL" id="TDG94106.1"/>
    </source>
</evidence>
<evidence type="ECO:0000313" key="3">
    <source>
        <dbReference type="Proteomes" id="UP000214739"/>
    </source>
</evidence>
<keyword evidence="4" id="KW-1185">Reference proteome</keyword>
<gene>
    <name evidence="2" type="ORF">C5L28_001320</name>
    <name evidence="1" type="ORF">LPKJCM_00265</name>
</gene>
<dbReference type="EMBL" id="PUFL01000024">
    <property type="protein sequence ID" value="TDG94106.1"/>
    <property type="molecule type" value="Genomic_DNA"/>
</dbReference>
<organism evidence="1 3">
    <name type="scientific">Lentilactobacillus parakefiri</name>
    <dbReference type="NCBI Taxonomy" id="152332"/>
    <lineage>
        <taxon>Bacteria</taxon>
        <taxon>Bacillati</taxon>
        <taxon>Bacillota</taxon>
        <taxon>Bacilli</taxon>
        <taxon>Lactobacillales</taxon>
        <taxon>Lactobacillaceae</taxon>
        <taxon>Lentilactobacillus</taxon>
    </lineage>
</organism>
<evidence type="ECO:0000313" key="4">
    <source>
        <dbReference type="Proteomes" id="UP000294668"/>
    </source>
</evidence>
<reference evidence="1 3" key="1">
    <citation type="journal article" date="2017" name="Biosci Microbiota Food Health">
        <title>Genomic characterization reconfirms the taxonomic status of Lactobacillus parakefiri.</title>
        <authorList>
            <person name="Tanizawa Y."/>
            <person name="Kobayashi H."/>
            <person name="Kaminuma E."/>
            <person name="Sakamoto M."/>
            <person name="Ohkuma M."/>
            <person name="Nakamura Y."/>
            <person name="Arita M."/>
            <person name="Tohno M."/>
        </authorList>
    </citation>
    <scope>NUCLEOTIDE SEQUENCE [LARGE SCALE GENOMIC DNA]</scope>
    <source>
        <strain evidence="1 3">JCM 8573</strain>
    </source>
</reference>
<dbReference type="Proteomes" id="UP000214739">
    <property type="component" value="Unassembled WGS sequence"/>
</dbReference>
<reference evidence="2 4" key="2">
    <citation type="journal article" date="2019" name="Appl. Microbiol. Biotechnol.">
        <title>Uncovering carbohydrate metabolism through a genotype-phenotype association study of 56 lactic acid bacteria genomes.</title>
        <authorList>
            <person name="Buron-Moles G."/>
            <person name="Chailyan A."/>
            <person name="Dolejs I."/>
            <person name="Forster J."/>
            <person name="Miks M.H."/>
        </authorList>
    </citation>
    <scope>NUCLEOTIDE SEQUENCE [LARGE SCALE GENOMIC DNA]</scope>
    <source>
        <strain evidence="2 4">DSM 10551</strain>
    </source>
</reference>
<accession>A0A224VDQ4</accession>
<evidence type="ECO:0000313" key="1">
    <source>
        <dbReference type="EMBL" id="GAW71193.1"/>
    </source>
</evidence>
<dbReference type="AlphaFoldDB" id="A0A224VDQ4"/>
<sequence>MAGNCFIYHVSVIVKFKSIRKIETRKIKTKMHCNSEIQPENAGIPNDRDICVFRIRFENQSFASNISHEFCPESPNIIIWQIQPILQIPVK</sequence>
<name>A0A224VDQ4_9LACO</name>